<reference evidence="2 3" key="1">
    <citation type="submission" date="2018-02" db="EMBL/GenBank/DDBJ databases">
        <title>Draft genome of wild Prunus yedoensis var. nudiflora.</title>
        <authorList>
            <person name="Baek S."/>
            <person name="Kim J.-H."/>
            <person name="Choi K."/>
            <person name="Kim G.-B."/>
            <person name="Cho A."/>
            <person name="Jang H."/>
            <person name="Shin C.-H."/>
            <person name="Yu H.-J."/>
            <person name="Mun J.-H."/>
        </authorList>
    </citation>
    <scope>NUCLEOTIDE SEQUENCE [LARGE SCALE GENOMIC DNA]</scope>
    <source>
        <strain evidence="3">cv. Jeju island</strain>
        <tissue evidence="2">Leaf</tissue>
    </source>
</reference>
<evidence type="ECO:0000313" key="2">
    <source>
        <dbReference type="EMBL" id="PQQ01633.1"/>
    </source>
</evidence>
<organism evidence="2 3">
    <name type="scientific">Prunus yedoensis var. nudiflora</name>
    <dbReference type="NCBI Taxonomy" id="2094558"/>
    <lineage>
        <taxon>Eukaryota</taxon>
        <taxon>Viridiplantae</taxon>
        <taxon>Streptophyta</taxon>
        <taxon>Embryophyta</taxon>
        <taxon>Tracheophyta</taxon>
        <taxon>Spermatophyta</taxon>
        <taxon>Magnoliopsida</taxon>
        <taxon>eudicotyledons</taxon>
        <taxon>Gunneridae</taxon>
        <taxon>Pentapetalae</taxon>
        <taxon>rosids</taxon>
        <taxon>fabids</taxon>
        <taxon>Rosales</taxon>
        <taxon>Rosaceae</taxon>
        <taxon>Amygdaloideae</taxon>
        <taxon>Amygdaleae</taxon>
        <taxon>Prunus</taxon>
    </lineage>
</organism>
<gene>
    <name evidence="2" type="ORF">Pyn_33233</name>
</gene>
<dbReference type="EMBL" id="PJQY01001545">
    <property type="protein sequence ID" value="PQQ01633.1"/>
    <property type="molecule type" value="Genomic_DNA"/>
</dbReference>
<evidence type="ECO:0000256" key="1">
    <source>
        <dbReference type="SAM" id="MobiDB-lite"/>
    </source>
</evidence>
<accession>A0A314Y5S1</accession>
<comment type="caution">
    <text evidence="2">The sequence shown here is derived from an EMBL/GenBank/DDBJ whole genome shotgun (WGS) entry which is preliminary data.</text>
</comment>
<dbReference type="Proteomes" id="UP000250321">
    <property type="component" value="Unassembled WGS sequence"/>
</dbReference>
<keyword evidence="3" id="KW-1185">Reference proteome</keyword>
<evidence type="ECO:0000313" key="3">
    <source>
        <dbReference type="Proteomes" id="UP000250321"/>
    </source>
</evidence>
<name>A0A314Y5S1_PRUYE</name>
<proteinExistence type="predicted"/>
<dbReference type="AlphaFoldDB" id="A0A314Y5S1"/>
<protein>
    <submittedName>
        <fullName evidence="2">Uncharacterized protein</fullName>
    </submittedName>
</protein>
<feature type="region of interest" description="Disordered" evidence="1">
    <location>
        <begin position="60"/>
        <end position="83"/>
    </location>
</feature>
<sequence>MSLWIKFEDLCGNDRATGEGAKTGADATEVMTPTNEVDHLDLDGDTQNLEDIHVIYDISPTSTNGQKRRNRASNSSDFLPTKKKGAVKDVSADPIARIVLSFEEFICADTKNLDPIEALPIE</sequence>
<dbReference type="OrthoDB" id="1432812at2759"/>